<feature type="transmembrane region" description="Helical" evidence="1">
    <location>
        <begin position="207"/>
        <end position="230"/>
    </location>
</feature>
<keyword evidence="1" id="KW-0472">Membrane</keyword>
<evidence type="ECO:0000256" key="1">
    <source>
        <dbReference type="SAM" id="Phobius"/>
    </source>
</evidence>
<dbReference type="EMBL" id="DF968181">
    <property type="protein sequence ID" value="GAP41053.1"/>
    <property type="molecule type" value="Genomic_DNA"/>
</dbReference>
<keyword evidence="1" id="KW-0812">Transmembrane</keyword>
<proteinExistence type="predicted"/>
<dbReference type="STRING" id="1678840.ATC1_131035"/>
<organism evidence="2">
    <name type="scientific">Flexilinea flocculi</name>
    <dbReference type="NCBI Taxonomy" id="1678840"/>
    <lineage>
        <taxon>Bacteria</taxon>
        <taxon>Bacillati</taxon>
        <taxon>Chloroflexota</taxon>
        <taxon>Anaerolineae</taxon>
        <taxon>Anaerolineales</taxon>
        <taxon>Anaerolineaceae</taxon>
        <taxon>Flexilinea</taxon>
    </lineage>
</organism>
<reference evidence="2" key="1">
    <citation type="journal article" date="2015" name="Genome Announc.">
        <title>Draft Genome Sequence of Anaerolineae Strain TC1, a Novel Isolate from a Methanogenic Wastewater Treatment System.</title>
        <authorList>
            <person name="Matsuura N."/>
            <person name="Tourlousse D.M."/>
            <person name="Sun L."/>
            <person name="Toyonaga M."/>
            <person name="Kuroda K."/>
            <person name="Ohashi A."/>
            <person name="Cruz R."/>
            <person name="Yamaguchi T."/>
            <person name="Sekiguchi Y."/>
        </authorList>
    </citation>
    <scope>NUCLEOTIDE SEQUENCE [LARGE SCALE GENOMIC DNA]</scope>
    <source>
        <strain evidence="2">TC1</strain>
    </source>
</reference>
<gene>
    <name evidence="2" type="ORF">ATC1_131035</name>
</gene>
<keyword evidence="1" id="KW-1133">Transmembrane helix</keyword>
<keyword evidence="3" id="KW-1185">Reference proteome</keyword>
<dbReference type="Proteomes" id="UP000053370">
    <property type="component" value="Unassembled WGS sequence"/>
</dbReference>
<feature type="transmembrane region" description="Helical" evidence="1">
    <location>
        <begin position="179"/>
        <end position="195"/>
    </location>
</feature>
<dbReference type="RefSeq" id="WP_062281479.1">
    <property type="nucleotide sequence ID" value="NZ_DF968181.1"/>
</dbReference>
<accession>A0A0S7BL93</accession>
<evidence type="ECO:0000313" key="2">
    <source>
        <dbReference type="EMBL" id="GAP41053.1"/>
    </source>
</evidence>
<protein>
    <submittedName>
        <fullName evidence="2">Uncharacterized protein</fullName>
    </submittedName>
</protein>
<sequence length="231" mass="25672">MISTEKISITTADSPSCFFLPDQVEKEPISTSPSMLQKKENIIFLVSPQILDESSFCNYVKKTAEKNALSVFLLMLASNYQEEANGHLKLISITSALVGHSFHVDSQLVFGNSWIEAIQKYSHPDDVVYCPKEIQAVSHIFFRQPLADQLVRKIPNSVQIYSALVRPHSFSIGKIGKRLLFWIGLLLLLAGFLKAEGVVSDNLSGAMGSAIMFLIVAGEIILIYFWSLFLG</sequence>
<name>A0A0S7BL93_9CHLR</name>
<evidence type="ECO:0000313" key="3">
    <source>
        <dbReference type="Proteomes" id="UP000053370"/>
    </source>
</evidence>
<dbReference type="AlphaFoldDB" id="A0A0S7BL93"/>